<dbReference type="Proteomes" id="UP000631576">
    <property type="component" value="Unassembled WGS sequence"/>
</dbReference>
<dbReference type="RefSeq" id="WP_186864906.1">
    <property type="nucleotide sequence ID" value="NZ_JACOPE010000001.1"/>
</dbReference>
<sequence>MIHSIIQYLQGYLILCVEGDSAERFLNLCSYHKIYIWNVTIHDNVYELQIRIKDFRKIRPIARKTHTHVKIKNRFGFPFFIYSHKVRVFFLVGIIFCICLLKECSARIWDVHFSGNQELTAESLMDFLQTISIYPGMRKEKIDCFQVNKVLREQYPEIVWVSTSLDGSILQIKIKENEMRRNNIPSLEDAEGIDLIATCDGVITQIITRKGIPLVHVGDQVKKGDILVSGRLEIKNDSQEIIRYQYEHSDADIFADTIKVYTDKISRKYKQKQYNKKEQRFTIFFRIKSWSIEIGSLRNSFSNVEKESVEYQIQFGENFKLPIYYGYAKAKGYHFIPKNYSKEELKTKLNLNFEQFLQKLEEKGIQITGKSVNIHLYDVFASADGTLYLNQTITQPVETEMMEIERNEPE</sequence>
<dbReference type="EMBL" id="JACOPE010000001">
    <property type="protein sequence ID" value="MBC5683285.1"/>
    <property type="molecule type" value="Genomic_DNA"/>
</dbReference>
<organism evidence="1 2">
    <name type="scientific">Ruminococcus hominis</name>
    <dbReference type="NCBI Taxonomy" id="2763065"/>
    <lineage>
        <taxon>Bacteria</taxon>
        <taxon>Bacillati</taxon>
        <taxon>Bacillota</taxon>
        <taxon>Clostridia</taxon>
        <taxon>Eubacteriales</taxon>
        <taxon>Oscillospiraceae</taxon>
        <taxon>Ruminococcus</taxon>
    </lineage>
</organism>
<keyword evidence="2" id="KW-1185">Reference proteome</keyword>
<dbReference type="Pfam" id="PF06898">
    <property type="entry name" value="YqfD"/>
    <property type="match status" value="1"/>
</dbReference>
<evidence type="ECO:0000313" key="1">
    <source>
        <dbReference type="EMBL" id="MBC5683285.1"/>
    </source>
</evidence>
<comment type="caution">
    <text evidence="1">The sequence shown here is derived from an EMBL/GenBank/DDBJ whole genome shotgun (WGS) entry which is preliminary data.</text>
</comment>
<name>A0ABR7G770_9FIRM</name>
<evidence type="ECO:0000313" key="2">
    <source>
        <dbReference type="Proteomes" id="UP000631576"/>
    </source>
</evidence>
<dbReference type="InterPro" id="IPR010690">
    <property type="entry name" value="YqfD"/>
</dbReference>
<gene>
    <name evidence="1" type="ORF">H8S40_06840</name>
</gene>
<accession>A0ABR7G770</accession>
<protein>
    <submittedName>
        <fullName evidence="1">Sporulation protein YqfD</fullName>
    </submittedName>
</protein>
<proteinExistence type="predicted"/>
<reference evidence="1 2" key="1">
    <citation type="submission" date="2020-08" db="EMBL/GenBank/DDBJ databases">
        <title>Genome public.</title>
        <authorList>
            <person name="Liu C."/>
            <person name="Sun Q."/>
        </authorList>
    </citation>
    <scope>NUCLEOTIDE SEQUENCE [LARGE SCALE GENOMIC DNA]</scope>
    <source>
        <strain evidence="1 2">NSJ-13</strain>
    </source>
</reference>